<dbReference type="InterPro" id="IPR013378">
    <property type="entry name" value="InlB-like_B-rpt"/>
</dbReference>
<dbReference type="EMBL" id="FNBG01000012">
    <property type="protein sequence ID" value="SDF54006.1"/>
    <property type="molecule type" value="Genomic_DNA"/>
</dbReference>
<sequence>MRKSRAIFMVLLCIFVSAFLLTACGKSDSTTEPAASKNPDSSKETIEKTLYTVTFYDMDGSTELSKEEVKESESVKEYTPQKDNYVFMGWYATPTLTHKYDFSTPVTADTKIFAGFLEDKEDTRSFAVVGSGKSPILVTSNWGTVIDDTLILTKESGENVYSISMDLYEGDEFQLATNTSWYNQRGAGYLTTTSQDGIEYFSGSGGNYQSDEAKKANIKCLKTGNYTLKLTTYPGADVYDTENSNYTEATKENFNSNPYDTIEWVYNGEPKDAMADVTTSYYIKSSITTGWNDVYEDKYRFKEIDGLPALTIQLAEKEEFLFTSTVKTGETESVGNEYVKFSNIKDKNSLEFVEGSASDNIIAKAAGVYTFTYNPGTKELTVSFKTK</sequence>
<accession>A0A1G7LX81</accession>
<gene>
    <name evidence="2" type="ORF">SAMN04488542_11296</name>
</gene>
<dbReference type="AlphaFoldDB" id="A0A1G7LX81"/>
<dbReference type="RefSeq" id="WP_091230331.1">
    <property type="nucleotide sequence ID" value="NZ_FNBG01000012.1"/>
</dbReference>
<reference evidence="2 3" key="1">
    <citation type="submission" date="2016-10" db="EMBL/GenBank/DDBJ databases">
        <authorList>
            <person name="de Groot N.N."/>
        </authorList>
    </citation>
    <scope>NUCLEOTIDE SEQUENCE [LARGE SCALE GENOMIC DNA]</scope>
    <source>
        <strain evidence="2 3">DSM 28129</strain>
    </source>
</reference>
<dbReference type="Gene3D" id="2.60.40.4270">
    <property type="entry name" value="Listeria-Bacteroides repeat domain"/>
    <property type="match status" value="1"/>
</dbReference>
<dbReference type="OrthoDB" id="1999899at2"/>
<proteinExistence type="predicted"/>
<name>A0A1G7LX81_9BACL</name>
<organism evidence="2 3">
    <name type="scientific">Fontibacillus panacisegetis</name>
    <dbReference type="NCBI Taxonomy" id="670482"/>
    <lineage>
        <taxon>Bacteria</taxon>
        <taxon>Bacillati</taxon>
        <taxon>Bacillota</taxon>
        <taxon>Bacilli</taxon>
        <taxon>Bacillales</taxon>
        <taxon>Paenibacillaceae</taxon>
        <taxon>Fontibacillus</taxon>
    </lineage>
</organism>
<dbReference type="Proteomes" id="UP000198972">
    <property type="component" value="Unassembled WGS sequence"/>
</dbReference>
<dbReference type="InterPro" id="IPR042229">
    <property type="entry name" value="Listeria/Bacterioides_rpt_sf"/>
</dbReference>
<keyword evidence="3" id="KW-1185">Reference proteome</keyword>
<evidence type="ECO:0000256" key="1">
    <source>
        <dbReference type="ARBA" id="ARBA00004196"/>
    </source>
</evidence>
<dbReference type="Pfam" id="PF09479">
    <property type="entry name" value="Flg_new"/>
    <property type="match status" value="1"/>
</dbReference>
<comment type="subcellular location">
    <subcellularLocation>
        <location evidence="1">Cell envelope</location>
    </subcellularLocation>
</comment>
<protein>
    <submittedName>
        <fullName evidence="2">Listeria/Bacterioides repeat-containing protein</fullName>
    </submittedName>
</protein>
<dbReference type="PROSITE" id="PS51257">
    <property type="entry name" value="PROKAR_LIPOPROTEIN"/>
    <property type="match status" value="1"/>
</dbReference>
<dbReference type="GO" id="GO:0030313">
    <property type="term" value="C:cell envelope"/>
    <property type="evidence" value="ECO:0007669"/>
    <property type="project" value="UniProtKB-SubCell"/>
</dbReference>
<evidence type="ECO:0000313" key="3">
    <source>
        <dbReference type="Proteomes" id="UP000198972"/>
    </source>
</evidence>
<evidence type="ECO:0000313" key="2">
    <source>
        <dbReference type="EMBL" id="SDF54006.1"/>
    </source>
</evidence>